<dbReference type="Gene3D" id="3.40.630.30">
    <property type="match status" value="1"/>
</dbReference>
<dbReference type="Proteomes" id="UP001144096">
    <property type="component" value="Unassembled WGS sequence"/>
</dbReference>
<dbReference type="AlphaFoldDB" id="A0A9X2ND64"/>
<evidence type="ECO:0000313" key="5">
    <source>
        <dbReference type="Proteomes" id="UP001144096"/>
    </source>
</evidence>
<accession>A0A9X2ND64</accession>
<sequence>MPAVLEILDGASTWLGGKATDQWQTGRWRAEELRPDLAPGGLRVAETWPGPVAVGTVTLRDTHAAELWRPADEPGSALYLHRLAVDRAFAGRGVGAWLLDLAVEEARRAGKRRLRLDAWSTNARLHDYYRGQGFRLVRIVGSSPSGALFERTVSPP</sequence>
<comment type="caution">
    <text evidence="4">The sequence shown here is derived from an EMBL/GenBank/DDBJ whole genome shotgun (WGS) entry which is preliminary data.</text>
</comment>
<dbReference type="CDD" id="cd04301">
    <property type="entry name" value="NAT_SF"/>
    <property type="match status" value="1"/>
</dbReference>
<dbReference type="EMBL" id="JAMXQV010000008">
    <property type="protein sequence ID" value="MCR6484519.1"/>
    <property type="molecule type" value="Genomic_DNA"/>
</dbReference>
<protein>
    <submittedName>
        <fullName evidence="4">GNAT family N-acetyltransferase</fullName>
    </submittedName>
</protein>
<evidence type="ECO:0000256" key="2">
    <source>
        <dbReference type="ARBA" id="ARBA00023315"/>
    </source>
</evidence>
<dbReference type="PANTHER" id="PTHR43877">
    <property type="entry name" value="AMINOALKYLPHOSPHONATE N-ACETYLTRANSFERASE-RELATED-RELATED"/>
    <property type="match status" value="1"/>
</dbReference>
<dbReference type="RefSeq" id="WP_257921143.1">
    <property type="nucleotide sequence ID" value="NZ_JAMXQV010000008.1"/>
</dbReference>
<dbReference type="GO" id="GO:0016747">
    <property type="term" value="F:acyltransferase activity, transferring groups other than amino-acyl groups"/>
    <property type="evidence" value="ECO:0007669"/>
    <property type="project" value="InterPro"/>
</dbReference>
<dbReference type="Pfam" id="PF00583">
    <property type="entry name" value="Acetyltransf_1"/>
    <property type="match status" value="1"/>
</dbReference>
<gene>
    <name evidence="4" type="ORF">M8542_16975</name>
</gene>
<organism evidence="4 5">
    <name type="scientific">Amycolatopsis iheyensis</name>
    <dbReference type="NCBI Taxonomy" id="2945988"/>
    <lineage>
        <taxon>Bacteria</taxon>
        <taxon>Bacillati</taxon>
        <taxon>Actinomycetota</taxon>
        <taxon>Actinomycetes</taxon>
        <taxon>Pseudonocardiales</taxon>
        <taxon>Pseudonocardiaceae</taxon>
        <taxon>Amycolatopsis</taxon>
    </lineage>
</organism>
<evidence type="ECO:0000256" key="1">
    <source>
        <dbReference type="ARBA" id="ARBA00022679"/>
    </source>
</evidence>
<proteinExistence type="predicted"/>
<evidence type="ECO:0000313" key="4">
    <source>
        <dbReference type="EMBL" id="MCR6484519.1"/>
    </source>
</evidence>
<keyword evidence="5" id="KW-1185">Reference proteome</keyword>
<dbReference type="PROSITE" id="PS51186">
    <property type="entry name" value="GNAT"/>
    <property type="match status" value="1"/>
</dbReference>
<dbReference type="InterPro" id="IPR000182">
    <property type="entry name" value="GNAT_dom"/>
</dbReference>
<dbReference type="SUPFAM" id="SSF55729">
    <property type="entry name" value="Acyl-CoA N-acyltransferases (Nat)"/>
    <property type="match status" value="1"/>
</dbReference>
<keyword evidence="1" id="KW-0808">Transferase</keyword>
<dbReference type="InterPro" id="IPR016181">
    <property type="entry name" value="Acyl_CoA_acyltransferase"/>
</dbReference>
<feature type="domain" description="N-acetyltransferase" evidence="3">
    <location>
        <begin position="1"/>
        <end position="154"/>
    </location>
</feature>
<evidence type="ECO:0000259" key="3">
    <source>
        <dbReference type="PROSITE" id="PS51186"/>
    </source>
</evidence>
<name>A0A9X2ND64_9PSEU</name>
<dbReference type="InterPro" id="IPR050832">
    <property type="entry name" value="Bact_Acetyltransf"/>
</dbReference>
<reference evidence="4" key="1">
    <citation type="submission" date="2022-06" db="EMBL/GenBank/DDBJ databases">
        <title>Amycolatopsis iheyaensis sp. nov., a new species of the genus Amycolatopsis isolated from soil in Iheya island, Japan.</title>
        <authorList>
            <person name="Ngamcharungchit C."/>
            <person name="Kanto H."/>
            <person name="Take A."/>
            <person name="Intra B."/>
            <person name="Matsumoto A."/>
            <person name="Panbangred W."/>
            <person name="Inahashi Y."/>
        </authorList>
    </citation>
    <scope>NUCLEOTIDE SEQUENCE</scope>
    <source>
        <strain evidence="4">OK19-0408</strain>
    </source>
</reference>
<keyword evidence="2" id="KW-0012">Acyltransferase</keyword>